<sequence>METLPIAQPINNPILNTASGNSSSSQKKIFLAVGLILLLVIITGGILYWKINSGPSVIPVQVSVKTDYGNNLTPTPLISPALPTGNANQSLDTDLSNLDQQLGTLSKDQTQIDAGINETLPNLTL</sequence>
<feature type="transmembrane region" description="Helical" evidence="1">
    <location>
        <begin position="29"/>
        <end position="49"/>
    </location>
</feature>
<keyword evidence="1" id="KW-0472">Membrane</keyword>
<name>A0A2M6XC74_9BACT</name>
<gene>
    <name evidence="2" type="ORF">COT44_04305</name>
</gene>
<evidence type="ECO:0000256" key="1">
    <source>
        <dbReference type="SAM" id="Phobius"/>
    </source>
</evidence>
<dbReference type="Proteomes" id="UP000228996">
    <property type="component" value="Unassembled WGS sequence"/>
</dbReference>
<keyword evidence="1" id="KW-0812">Transmembrane</keyword>
<accession>A0A2M6XC74</accession>
<evidence type="ECO:0000313" key="3">
    <source>
        <dbReference type="Proteomes" id="UP000228996"/>
    </source>
</evidence>
<evidence type="ECO:0000313" key="2">
    <source>
        <dbReference type="EMBL" id="PIU03262.1"/>
    </source>
</evidence>
<comment type="caution">
    <text evidence="2">The sequence shown here is derived from an EMBL/GenBank/DDBJ whole genome shotgun (WGS) entry which is preliminary data.</text>
</comment>
<organism evidence="2 3">
    <name type="scientific">Candidatus Shapirobacteria bacterium CG08_land_8_20_14_0_20_39_18</name>
    <dbReference type="NCBI Taxonomy" id="1974883"/>
    <lineage>
        <taxon>Bacteria</taxon>
        <taxon>Candidatus Shapironibacteriota</taxon>
    </lineage>
</organism>
<keyword evidence="1" id="KW-1133">Transmembrane helix</keyword>
<reference evidence="3" key="1">
    <citation type="submission" date="2017-09" db="EMBL/GenBank/DDBJ databases">
        <title>Depth-based differentiation of microbial function through sediment-hosted aquifers and enrichment of novel symbionts in the deep terrestrial subsurface.</title>
        <authorList>
            <person name="Probst A.J."/>
            <person name="Ladd B."/>
            <person name="Jarett J.K."/>
            <person name="Geller-Mcgrath D.E."/>
            <person name="Sieber C.M.K."/>
            <person name="Emerson J.B."/>
            <person name="Anantharaman K."/>
            <person name="Thomas B.C."/>
            <person name="Malmstrom R."/>
            <person name="Stieglmeier M."/>
            <person name="Klingl A."/>
            <person name="Woyke T."/>
            <person name="Ryan C.M."/>
            <person name="Banfield J.F."/>
        </authorList>
    </citation>
    <scope>NUCLEOTIDE SEQUENCE [LARGE SCALE GENOMIC DNA]</scope>
</reference>
<protein>
    <submittedName>
        <fullName evidence="2">Uncharacterized protein</fullName>
    </submittedName>
</protein>
<proteinExistence type="predicted"/>
<dbReference type="AlphaFoldDB" id="A0A2M6XC74"/>
<dbReference type="EMBL" id="PEYO01000020">
    <property type="protein sequence ID" value="PIU03262.1"/>
    <property type="molecule type" value="Genomic_DNA"/>
</dbReference>